<dbReference type="Gramene" id="Ma00_t00880.1">
    <property type="protein sequence ID" value="Ma00_p00880.1"/>
    <property type="gene ID" value="Ma00_g00880"/>
</dbReference>
<feature type="transmembrane region" description="Helical" evidence="1">
    <location>
        <begin position="32"/>
        <end position="57"/>
    </location>
</feature>
<evidence type="ECO:0000256" key="1">
    <source>
        <dbReference type="SAM" id="Phobius"/>
    </source>
</evidence>
<organism evidence="3 4">
    <name type="scientific">Musa acuminata subsp. malaccensis</name>
    <name type="common">Wild banana</name>
    <name type="synonym">Musa malaccensis</name>
    <dbReference type="NCBI Taxonomy" id="214687"/>
    <lineage>
        <taxon>Eukaryota</taxon>
        <taxon>Viridiplantae</taxon>
        <taxon>Streptophyta</taxon>
        <taxon>Embryophyta</taxon>
        <taxon>Tracheophyta</taxon>
        <taxon>Spermatophyta</taxon>
        <taxon>Magnoliopsida</taxon>
        <taxon>Liliopsida</taxon>
        <taxon>Zingiberales</taxon>
        <taxon>Musaceae</taxon>
        <taxon>Musa</taxon>
    </lineage>
</organism>
<evidence type="ECO:0000313" key="4">
    <source>
        <dbReference type="Proteomes" id="UP000012960"/>
    </source>
</evidence>
<gene>
    <name evidence="2" type="ORF">GSMUA_55150.1</name>
</gene>
<keyword evidence="4" id="KW-1185">Reference proteome</keyword>
<name>A0A804HM35_MUSAM</name>
<dbReference type="AlphaFoldDB" id="A0A804HM35"/>
<reference evidence="2" key="1">
    <citation type="submission" date="2021-03" db="EMBL/GenBank/DDBJ databases">
        <authorList>
            <consortium name="Genoscope - CEA"/>
            <person name="William W."/>
        </authorList>
    </citation>
    <scope>NUCLEOTIDE SEQUENCE</scope>
    <source>
        <strain evidence="2">Doubled-haploid Pahang</strain>
    </source>
</reference>
<reference evidence="3" key="2">
    <citation type="submission" date="2021-05" db="UniProtKB">
        <authorList>
            <consortium name="EnsemblPlants"/>
        </authorList>
    </citation>
    <scope>IDENTIFICATION</scope>
    <source>
        <strain evidence="3">subsp. malaccensis</strain>
    </source>
</reference>
<dbReference type="Proteomes" id="UP000012960">
    <property type="component" value="Unplaced"/>
</dbReference>
<evidence type="ECO:0000313" key="2">
    <source>
        <dbReference type="EMBL" id="CAG1860621.1"/>
    </source>
</evidence>
<proteinExistence type="predicted"/>
<sequence>MMVLCHLHLHNPTAPAFVTSVNMTSKLDKVGVAILAPILILGKCCILLGACFPLSIIPLPISQLP</sequence>
<keyword evidence="1" id="KW-0472">Membrane</keyword>
<dbReference type="EMBL" id="HG996467">
    <property type="protein sequence ID" value="CAG1860621.1"/>
    <property type="molecule type" value="Genomic_DNA"/>
</dbReference>
<protein>
    <submittedName>
        <fullName evidence="2">(wild Malaysian banana) hypothetical protein</fullName>
    </submittedName>
</protein>
<keyword evidence="1" id="KW-1133">Transmembrane helix</keyword>
<evidence type="ECO:0000313" key="3">
    <source>
        <dbReference type="EnsemblPlants" id="Ma00_p00880.1"/>
    </source>
</evidence>
<accession>A0A804HM35</accession>
<keyword evidence="1" id="KW-0812">Transmembrane</keyword>
<dbReference type="EnsemblPlants" id="Ma00_t00880.1">
    <property type="protein sequence ID" value="Ma00_p00880.1"/>
    <property type="gene ID" value="Ma00_g00880"/>
</dbReference>
<dbReference type="InParanoid" id="A0A804HM35"/>